<reference evidence="5 6" key="1">
    <citation type="submission" date="2024-09" db="EMBL/GenBank/DDBJ databases">
        <authorList>
            <person name="Sun Q."/>
            <person name="Mori K."/>
        </authorList>
    </citation>
    <scope>NUCLEOTIDE SEQUENCE [LARGE SCALE GENOMIC DNA]</scope>
    <source>
        <strain evidence="5 6">JCM 14321</strain>
    </source>
</reference>
<dbReference type="PANTHER" id="PTHR30244:SF36">
    <property type="entry name" value="3-OXO-GLUCOSE-6-PHOSPHATE:GLUTAMATE AMINOTRANSFERASE"/>
    <property type="match status" value="1"/>
</dbReference>
<evidence type="ECO:0000256" key="1">
    <source>
        <dbReference type="ARBA" id="ARBA00022898"/>
    </source>
</evidence>
<dbReference type="Gene3D" id="3.40.640.10">
    <property type="entry name" value="Type I PLP-dependent aspartate aminotransferase-like (Major domain)"/>
    <property type="match status" value="1"/>
</dbReference>
<evidence type="ECO:0000256" key="2">
    <source>
        <dbReference type="ARBA" id="ARBA00037999"/>
    </source>
</evidence>
<sequence length="389" mass="40535">MPTGTRDGPSPAQHPTASGAPEPVPFLDLAAQFEEIRDELEPALLEVLRTATFIGGPNVAAFETAYAQSVGVRSCVGVANGTDALELALRALGLGAGDEVILPANSFIATAEAVVRAGATPVFADALPDVLLLDPASAAAAVTDRTRAIVPVHLFGQVAPIERYSPIAEACGAVVVEDAAQAQGATRFGRTAGGLGAIAATSFYPGKNLGAAGDGGAVTTDDEKLADTVRTLAAHGSRTKYAHDLVGFNSRLDALQAVVLDVKLSRLPEWNARRRAAAAYYAELLGGIDEVVLPTVLPGNEDAWHLYVVRLDERDRVLGELAAAGIGAGIHYPSPIHRTPAFRDHPRTVPLTVSETEAPRLLSLPMSPHLTRAQQERVAEALIAAVRAG</sequence>
<dbReference type="EMBL" id="JBHMBL010000001">
    <property type="protein sequence ID" value="MFB9641394.1"/>
    <property type="molecule type" value="Genomic_DNA"/>
</dbReference>
<evidence type="ECO:0000256" key="4">
    <source>
        <dbReference type="SAM" id="MobiDB-lite"/>
    </source>
</evidence>
<dbReference type="Pfam" id="PF01041">
    <property type="entry name" value="DegT_DnrJ_EryC1"/>
    <property type="match status" value="1"/>
</dbReference>
<protein>
    <submittedName>
        <fullName evidence="5">DegT/DnrJ/EryC1/StrS family aminotransferase</fullName>
    </submittedName>
</protein>
<evidence type="ECO:0000313" key="5">
    <source>
        <dbReference type="EMBL" id="MFB9641394.1"/>
    </source>
</evidence>
<feature type="region of interest" description="Disordered" evidence="4">
    <location>
        <begin position="1"/>
        <end position="23"/>
    </location>
</feature>
<keyword evidence="5" id="KW-0808">Transferase</keyword>
<dbReference type="PANTHER" id="PTHR30244">
    <property type="entry name" value="TRANSAMINASE"/>
    <property type="match status" value="1"/>
</dbReference>
<proteinExistence type="inferred from homology"/>
<dbReference type="PIRSF" id="PIRSF000390">
    <property type="entry name" value="PLP_StrS"/>
    <property type="match status" value="1"/>
</dbReference>
<accession>A0ABV5SQN1</accession>
<comment type="similarity">
    <text evidence="2 3">Belongs to the DegT/DnrJ/EryC1 family.</text>
</comment>
<dbReference type="RefSeq" id="WP_157422995.1">
    <property type="nucleotide sequence ID" value="NZ_BAAANI010000006.1"/>
</dbReference>
<name>A0ABV5SQN1_9MICO</name>
<dbReference type="SUPFAM" id="SSF53383">
    <property type="entry name" value="PLP-dependent transferases"/>
    <property type="match status" value="1"/>
</dbReference>
<keyword evidence="6" id="KW-1185">Reference proteome</keyword>
<gene>
    <name evidence="5" type="ORF">ACFFQV_03720</name>
</gene>
<evidence type="ECO:0000313" key="6">
    <source>
        <dbReference type="Proteomes" id="UP001589667"/>
    </source>
</evidence>
<dbReference type="InterPro" id="IPR015422">
    <property type="entry name" value="PyrdxlP-dep_Trfase_small"/>
</dbReference>
<dbReference type="InterPro" id="IPR015421">
    <property type="entry name" value="PyrdxlP-dep_Trfase_major"/>
</dbReference>
<keyword evidence="1 3" id="KW-0663">Pyridoxal phosphate</keyword>
<dbReference type="GO" id="GO:0008483">
    <property type="term" value="F:transaminase activity"/>
    <property type="evidence" value="ECO:0007669"/>
    <property type="project" value="UniProtKB-KW"/>
</dbReference>
<comment type="caution">
    <text evidence="5">The sequence shown here is derived from an EMBL/GenBank/DDBJ whole genome shotgun (WGS) entry which is preliminary data.</text>
</comment>
<dbReference type="Proteomes" id="UP001589667">
    <property type="component" value="Unassembled WGS sequence"/>
</dbReference>
<evidence type="ECO:0000256" key="3">
    <source>
        <dbReference type="RuleBase" id="RU004508"/>
    </source>
</evidence>
<dbReference type="CDD" id="cd00616">
    <property type="entry name" value="AHBA_syn"/>
    <property type="match status" value="1"/>
</dbReference>
<dbReference type="InterPro" id="IPR000653">
    <property type="entry name" value="DegT/StrS_aminotransferase"/>
</dbReference>
<dbReference type="InterPro" id="IPR015424">
    <property type="entry name" value="PyrdxlP-dep_Trfase"/>
</dbReference>
<organism evidence="5 6">
    <name type="scientific">Agromyces lapidis</name>
    <dbReference type="NCBI Taxonomy" id="279574"/>
    <lineage>
        <taxon>Bacteria</taxon>
        <taxon>Bacillati</taxon>
        <taxon>Actinomycetota</taxon>
        <taxon>Actinomycetes</taxon>
        <taxon>Micrococcales</taxon>
        <taxon>Microbacteriaceae</taxon>
        <taxon>Agromyces</taxon>
    </lineage>
</organism>
<keyword evidence="5" id="KW-0032">Aminotransferase</keyword>
<dbReference type="Gene3D" id="3.90.1150.10">
    <property type="entry name" value="Aspartate Aminotransferase, domain 1"/>
    <property type="match status" value="1"/>
</dbReference>